<gene>
    <name evidence="3" type="ORF">M3P21_14740</name>
</gene>
<feature type="compositionally biased region" description="Basic residues" evidence="1">
    <location>
        <begin position="127"/>
        <end position="137"/>
    </location>
</feature>
<feature type="chain" id="PRO_5047410655" evidence="2">
    <location>
        <begin position="22"/>
        <end position="137"/>
    </location>
</feature>
<dbReference type="EMBL" id="JAMFMB010000018">
    <property type="protein sequence ID" value="MCL6284791.1"/>
    <property type="molecule type" value="Genomic_DNA"/>
</dbReference>
<keyword evidence="2" id="KW-0732">Signal</keyword>
<feature type="signal peptide" evidence="2">
    <location>
        <begin position="1"/>
        <end position="21"/>
    </location>
</feature>
<evidence type="ECO:0000313" key="4">
    <source>
        <dbReference type="Proteomes" id="UP001203880"/>
    </source>
</evidence>
<sequence>MNQLRLSIVTGALLLANGAFAGQTVYDCEIGSQEKYGWISERMVFLVDDADQSVMVIDAIVKHVKGGPIPATVRSVKNGKYKLKWTLRNIEARQGSYTGKYSATLDTSKAKVSTRASISGTDNRPSGHGKCKISKNK</sequence>
<keyword evidence="4" id="KW-1185">Reference proteome</keyword>
<feature type="region of interest" description="Disordered" evidence="1">
    <location>
        <begin position="113"/>
        <end position="137"/>
    </location>
</feature>
<proteinExistence type="predicted"/>
<comment type="caution">
    <text evidence="3">The sequence shown here is derived from an EMBL/GenBank/DDBJ whole genome shotgun (WGS) entry which is preliminary data.</text>
</comment>
<reference evidence="3" key="1">
    <citation type="submission" date="2022-05" db="EMBL/GenBank/DDBJ databases">
        <authorList>
            <person name="Park J.-S."/>
        </authorList>
    </citation>
    <scope>NUCLEOTIDE SEQUENCE</scope>
    <source>
        <strain evidence="3">2012CJ41-6</strain>
    </source>
</reference>
<protein>
    <submittedName>
        <fullName evidence="3">Uncharacterized protein</fullName>
    </submittedName>
</protein>
<accession>A0ABT0Q4K1</accession>
<dbReference type="RefSeq" id="WP_249710978.1">
    <property type="nucleotide sequence ID" value="NZ_JAMFMB010000018.1"/>
</dbReference>
<evidence type="ECO:0000256" key="2">
    <source>
        <dbReference type="SAM" id="SignalP"/>
    </source>
</evidence>
<evidence type="ECO:0000313" key="3">
    <source>
        <dbReference type="EMBL" id="MCL6284791.1"/>
    </source>
</evidence>
<feature type="compositionally biased region" description="Polar residues" evidence="1">
    <location>
        <begin position="113"/>
        <end position="124"/>
    </location>
</feature>
<name>A0ABT0Q4K1_9RHOB</name>
<evidence type="ECO:0000256" key="1">
    <source>
        <dbReference type="SAM" id="MobiDB-lite"/>
    </source>
</evidence>
<dbReference type="Proteomes" id="UP001203880">
    <property type="component" value="Unassembled WGS sequence"/>
</dbReference>
<organism evidence="3 4">
    <name type="scientific">Ruegeria spongiae</name>
    <dbReference type="NCBI Taxonomy" id="2942209"/>
    <lineage>
        <taxon>Bacteria</taxon>
        <taxon>Pseudomonadati</taxon>
        <taxon>Pseudomonadota</taxon>
        <taxon>Alphaproteobacteria</taxon>
        <taxon>Rhodobacterales</taxon>
        <taxon>Roseobacteraceae</taxon>
        <taxon>Ruegeria</taxon>
    </lineage>
</organism>